<dbReference type="SMART" id="SM00304">
    <property type="entry name" value="HAMP"/>
    <property type="match status" value="1"/>
</dbReference>
<keyword evidence="14" id="KW-1185">Reference proteome</keyword>
<keyword evidence="5 10" id="KW-0472">Membrane</keyword>
<keyword evidence="4 10" id="KW-1133">Transmembrane helix</keyword>
<feature type="transmembrane region" description="Helical" evidence="10">
    <location>
        <begin position="202"/>
        <end position="225"/>
    </location>
</feature>
<evidence type="ECO:0000256" key="10">
    <source>
        <dbReference type="SAM" id="Phobius"/>
    </source>
</evidence>
<proteinExistence type="inferred from homology"/>
<dbReference type="EMBL" id="JBHSED010000023">
    <property type="protein sequence ID" value="MFC4304460.1"/>
    <property type="molecule type" value="Genomic_DNA"/>
</dbReference>
<feature type="compositionally biased region" description="Low complexity" evidence="9">
    <location>
        <begin position="529"/>
        <end position="554"/>
    </location>
</feature>
<keyword evidence="6 8" id="KW-0807">Transducer</keyword>
<evidence type="ECO:0000259" key="11">
    <source>
        <dbReference type="PROSITE" id="PS50111"/>
    </source>
</evidence>
<dbReference type="SUPFAM" id="SSF58104">
    <property type="entry name" value="Methyl-accepting chemotaxis protein (MCP) signaling domain"/>
    <property type="match status" value="1"/>
</dbReference>
<evidence type="ECO:0000313" key="14">
    <source>
        <dbReference type="Proteomes" id="UP001595755"/>
    </source>
</evidence>
<dbReference type="SMART" id="SM01049">
    <property type="entry name" value="Cache_2"/>
    <property type="match status" value="1"/>
</dbReference>
<dbReference type="Pfam" id="PF17200">
    <property type="entry name" value="sCache_2"/>
    <property type="match status" value="1"/>
</dbReference>
<dbReference type="Proteomes" id="UP001595755">
    <property type="component" value="Unassembled WGS sequence"/>
</dbReference>
<dbReference type="PANTHER" id="PTHR32089:SF112">
    <property type="entry name" value="LYSOZYME-LIKE PROTEIN-RELATED"/>
    <property type="match status" value="1"/>
</dbReference>
<evidence type="ECO:0000256" key="3">
    <source>
        <dbReference type="ARBA" id="ARBA00022692"/>
    </source>
</evidence>
<comment type="similarity">
    <text evidence="7">Belongs to the methyl-accepting chemotaxis (MCP) protein family.</text>
</comment>
<reference evidence="14" key="1">
    <citation type="journal article" date="2019" name="Int. J. Syst. Evol. Microbiol.">
        <title>The Global Catalogue of Microorganisms (GCM) 10K type strain sequencing project: providing services to taxonomists for standard genome sequencing and annotation.</title>
        <authorList>
            <consortium name="The Broad Institute Genomics Platform"/>
            <consortium name="The Broad Institute Genome Sequencing Center for Infectious Disease"/>
            <person name="Wu L."/>
            <person name="Ma J."/>
        </authorList>
    </citation>
    <scope>NUCLEOTIDE SEQUENCE [LARGE SCALE GENOMIC DNA]</scope>
    <source>
        <strain evidence="14">CGMCC 4.1641</strain>
    </source>
</reference>
<dbReference type="SMART" id="SM00283">
    <property type="entry name" value="MA"/>
    <property type="match status" value="1"/>
</dbReference>
<dbReference type="Gene3D" id="6.10.340.10">
    <property type="match status" value="1"/>
</dbReference>
<evidence type="ECO:0000256" key="6">
    <source>
        <dbReference type="ARBA" id="ARBA00023224"/>
    </source>
</evidence>
<dbReference type="CDD" id="cd12912">
    <property type="entry name" value="PDC2_MCP_like"/>
    <property type="match status" value="1"/>
</dbReference>
<dbReference type="CDD" id="cd06225">
    <property type="entry name" value="HAMP"/>
    <property type="match status" value="1"/>
</dbReference>
<organism evidence="13 14">
    <name type="scientific">Cohnella boryungensis</name>
    <dbReference type="NCBI Taxonomy" id="768479"/>
    <lineage>
        <taxon>Bacteria</taxon>
        <taxon>Bacillati</taxon>
        <taxon>Bacillota</taxon>
        <taxon>Bacilli</taxon>
        <taxon>Bacillales</taxon>
        <taxon>Paenibacillaceae</taxon>
        <taxon>Cohnella</taxon>
    </lineage>
</organism>
<name>A0ABV8SB92_9BACL</name>
<dbReference type="PROSITE" id="PS50885">
    <property type="entry name" value="HAMP"/>
    <property type="match status" value="1"/>
</dbReference>
<dbReference type="Gene3D" id="3.30.450.20">
    <property type="entry name" value="PAS domain"/>
    <property type="match status" value="1"/>
</dbReference>
<evidence type="ECO:0000256" key="9">
    <source>
        <dbReference type="SAM" id="MobiDB-lite"/>
    </source>
</evidence>
<dbReference type="Pfam" id="PF00672">
    <property type="entry name" value="HAMP"/>
    <property type="match status" value="1"/>
</dbReference>
<keyword evidence="3 10" id="KW-0812">Transmembrane</keyword>
<dbReference type="InterPro" id="IPR033480">
    <property type="entry name" value="sCache_2"/>
</dbReference>
<dbReference type="Gene3D" id="1.10.287.950">
    <property type="entry name" value="Methyl-accepting chemotaxis protein"/>
    <property type="match status" value="1"/>
</dbReference>
<comment type="caution">
    <text evidence="13">The sequence shown here is derived from an EMBL/GenBank/DDBJ whole genome shotgun (WGS) entry which is preliminary data.</text>
</comment>
<keyword evidence="2" id="KW-1003">Cell membrane</keyword>
<evidence type="ECO:0000256" key="2">
    <source>
        <dbReference type="ARBA" id="ARBA00022475"/>
    </source>
</evidence>
<feature type="region of interest" description="Disordered" evidence="9">
    <location>
        <begin position="529"/>
        <end position="562"/>
    </location>
</feature>
<protein>
    <submittedName>
        <fullName evidence="13">Methyl-accepting chemotaxis protein</fullName>
    </submittedName>
</protein>
<accession>A0ABV8SB92</accession>
<evidence type="ECO:0000313" key="13">
    <source>
        <dbReference type="EMBL" id="MFC4304460.1"/>
    </source>
</evidence>
<evidence type="ECO:0000256" key="7">
    <source>
        <dbReference type="ARBA" id="ARBA00029447"/>
    </source>
</evidence>
<gene>
    <name evidence="13" type="ORF">ACFO1S_13610</name>
</gene>
<dbReference type="InterPro" id="IPR004089">
    <property type="entry name" value="MCPsignal_dom"/>
</dbReference>
<dbReference type="PRINTS" id="PR00260">
    <property type="entry name" value="CHEMTRNSDUCR"/>
</dbReference>
<dbReference type="RefSeq" id="WP_204604832.1">
    <property type="nucleotide sequence ID" value="NZ_JBHSED010000023.1"/>
</dbReference>
<evidence type="ECO:0000256" key="8">
    <source>
        <dbReference type="PROSITE-ProRule" id="PRU00284"/>
    </source>
</evidence>
<dbReference type="PROSITE" id="PS50111">
    <property type="entry name" value="CHEMOTAXIS_TRANSDUC_2"/>
    <property type="match status" value="1"/>
</dbReference>
<dbReference type="CDD" id="cd11386">
    <property type="entry name" value="MCP_signal"/>
    <property type="match status" value="1"/>
</dbReference>
<dbReference type="Pfam" id="PF00015">
    <property type="entry name" value="MCPsignal"/>
    <property type="match status" value="1"/>
</dbReference>
<dbReference type="InterPro" id="IPR003660">
    <property type="entry name" value="HAMP_dom"/>
</dbReference>
<sequence>MATGTKVRFKLTIRKKLLAVGVFLLLVPIIILGVVANNVSSSETSELIEHGLKNNVRMALETLNTLDQSVRNESITRAEAEESLRVMLLGEMQADHTRPINSAIDLGENGYFYVLDDKGNLLAHPSIEGENIWDKQTTDGTYYIREVVQSALNGGGFTYYDWPLPNSSEEASKVVYAEVDPHWGWIIAAGSYMKDYDGGQRAILWAIWVTLASCLFGGLIALVLFGEHISRPVIRVTKMAERMAEGDLTIEEVRVGNQDEIGGMAASFNRLSHNLKELAGNQLLSANALASSSGRLSKVIEETVKTAHQTAESLAGLAANNEAQASSVEETSKAMEEMTVGIDRIAKASATTFEASAATLEEAEEGNRLIHQSSDRMHTISETVSELGQVVSRLGERSQQIGEISLVIREISAQTNLLALNASIEAARAGEHGKGFTVVASEIRKLAERSDESAAQVAELIDTIIAEIANAGGMMEKGERDVLSGTASIGQTGEAFGRILEATRSVADQAEEASAAAEQMSASAEEIAASLQQMERSSAKAAEAAGGISAATEEQQAAMDEISTSAQRLSEMAAGMRALAQKFKIQ</sequence>
<evidence type="ECO:0000256" key="5">
    <source>
        <dbReference type="ARBA" id="ARBA00023136"/>
    </source>
</evidence>
<evidence type="ECO:0000256" key="1">
    <source>
        <dbReference type="ARBA" id="ARBA00004651"/>
    </source>
</evidence>
<feature type="domain" description="HAMP" evidence="12">
    <location>
        <begin position="227"/>
        <end position="280"/>
    </location>
</feature>
<dbReference type="PANTHER" id="PTHR32089">
    <property type="entry name" value="METHYL-ACCEPTING CHEMOTAXIS PROTEIN MCPB"/>
    <property type="match status" value="1"/>
</dbReference>
<comment type="subcellular location">
    <subcellularLocation>
        <location evidence="1">Cell membrane</location>
        <topology evidence="1">Multi-pass membrane protein</topology>
    </subcellularLocation>
</comment>
<evidence type="ECO:0000256" key="4">
    <source>
        <dbReference type="ARBA" id="ARBA00022989"/>
    </source>
</evidence>
<evidence type="ECO:0000259" key="12">
    <source>
        <dbReference type="PROSITE" id="PS50885"/>
    </source>
</evidence>
<feature type="domain" description="Methyl-accepting transducer" evidence="11">
    <location>
        <begin position="299"/>
        <end position="535"/>
    </location>
</feature>
<dbReference type="InterPro" id="IPR004090">
    <property type="entry name" value="Chemotax_Me-accpt_rcpt"/>
</dbReference>